<protein>
    <recommendedName>
        <fullName evidence="2">N-acetylmuramoyl-L-alanine amidase</fullName>
        <ecNumber evidence="2">3.5.1.28</ecNumber>
    </recommendedName>
</protein>
<proteinExistence type="predicted"/>
<dbReference type="AlphaFoldDB" id="A0A1C6TNS7"/>
<sequence length="311" mass="33600">MKVPGIPFKQGRNAYDDRDGQKFGIAIHATDNTATAEAEASYATRRTDGVGSHFYVDGDSVVQSLDTRSRAGHAGSSTGNENGISVEITGRVSASRQWWLANVAWDRLAEVLAVVCREYDIAPRRATVAEMKANPKVRAFYGHNDMRLAWGGTSHTDPGPNFPWDHLLDRVKRAMNGDEMELTDPIKLVTGKGVAYSSPTTTVAGVLSSTNYYVLQTRNSVLAELADARVREEAILAAVTGGSQAKVLEAIQAQGEQTRRQLAEQAATEAARDAELRALVEQGQDGTLDATEVLRRMGELLATAGQGQARE</sequence>
<dbReference type="RefSeq" id="WP_176738769.1">
    <property type="nucleotide sequence ID" value="NZ_FMHW01000004.1"/>
</dbReference>
<gene>
    <name evidence="6" type="ORF">GA0074692_6858</name>
</gene>
<dbReference type="GO" id="GO:0009254">
    <property type="term" value="P:peptidoglycan turnover"/>
    <property type="evidence" value="ECO:0007669"/>
    <property type="project" value="TreeGrafter"/>
</dbReference>
<dbReference type="STRING" id="145854.GA0074692_6858"/>
<dbReference type="Gene3D" id="3.40.80.10">
    <property type="entry name" value="Peptidoglycan recognition protein-like"/>
    <property type="match status" value="1"/>
</dbReference>
<keyword evidence="7" id="KW-1185">Reference proteome</keyword>
<keyword evidence="4" id="KW-0961">Cell wall biogenesis/degradation</keyword>
<dbReference type="EC" id="3.5.1.28" evidence="2"/>
<dbReference type="GO" id="GO:0008745">
    <property type="term" value="F:N-acetylmuramoyl-L-alanine amidase activity"/>
    <property type="evidence" value="ECO:0007669"/>
    <property type="project" value="UniProtKB-EC"/>
</dbReference>
<feature type="domain" description="N-acetylmuramoyl-L-alanine amidase" evidence="5">
    <location>
        <begin position="15"/>
        <end position="159"/>
    </location>
</feature>
<dbReference type="InterPro" id="IPR051206">
    <property type="entry name" value="NAMLAA_amidase_2"/>
</dbReference>
<dbReference type="SUPFAM" id="SSF55846">
    <property type="entry name" value="N-acetylmuramoyl-L-alanine amidase-like"/>
    <property type="match status" value="1"/>
</dbReference>
<dbReference type="PANTHER" id="PTHR30417">
    <property type="entry name" value="N-ACETYLMURAMOYL-L-ALANINE AMIDASE AMID"/>
    <property type="match status" value="1"/>
</dbReference>
<dbReference type="EMBL" id="FMHW01000004">
    <property type="protein sequence ID" value="SCL43391.1"/>
    <property type="molecule type" value="Genomic_DNA"/>
</dbReference>
<dbReference type="Proteomes" id="UP000198959">
    <property type="component" value="Unassembled WGS sequence"/>
</dbReference>
<evidence type="ECO:0000313" key="7">
    <source>
        <dbReference type="Proteomes" id="UP000198959"/>
    </source>
</evidence>
<evidence type="ECO:0000256" key="1">
    <source>
        <dbReference type="ARBA" id="ARBA00001561"/>
    </source>
</evidence>
<evidence type="ECO:0000313" key="6">
    <source>
        <dbReference type="EMBL" id="SCL43391.1"/>
    </source>
</evidence>
<dbReference type="SMART" id="SM00644">
    <property type="entry name" value="Ami_2"/>
    <property type="match status" value="1"/>
</dbReference>
<organism evidence="6 7">
    <name type="scientific">Micromonospora pallida</name>
    <dbReference type="NCBI Taxonomy" id="145854"/>
    <lineage>
        <taxon>Bacteria</taxon>
        <taxon>Bacillati</taxon>
        <taxon>Actinomycetota</taxon>
        <taxon>Actinomycetes</taxon>
        <taxon>Micromonosporales</taxon>
        <taxon>Micromonosporaceae</taxon>
        <taxon>Micromonospora</taxon>
    </lineage>
</organism>
<dbReference type="PANTHER" id="PTHR30417:SF1">
    <property type="entry name" value="N-ACETYLMURAMOYL-L-ALANINE AMIDASE AMID"/>
    <property type="match status" value="1"/>
</dbReference>
<dbReference type="CDD" id="cd06583">
    <property type="entry name" value="PGRP"/>
    <property type="match status" value="1"/>
</dbReference>
<evidence type="ECO:0000256" key="2">
    <source>
        <dbReference type="ARBA" id="ARBA00011901"/>
    </source>
</evidence>
<dbReference type="InterPro" id="IPR002502">
    <property type="entry name" value="Amidase_domain"/>
</dbReference>
<accession>A0A1C6TNS7</accession>
<dbReference type="InterPro" id="IPR036505">
    <property type="entry name" value="Amidase/PGRP_sf"/>
</dbReference>
<reference evidence="7" key="1">
    <citation type="submission" date="2016-06" db="EMBL/GenBank/DDBJ databases">
        <authorList>
            <person name="Varghese N."/>
            <person name="Submissions Spin"/>
        </authorList>
    </citation>
    <scope>NUCLEOTIDE SEQUENCE [LARGE SCALE GENOMIC DNA]</scope>
    <source>
        <strain evidence="7">DSM 43817</strain>
    </source>
</reference>
<evidence type="ECO:0000259" key="5">
    <source>
        <dbReference type="SMART" id="SM00644"/>
    </source>
</evidence>
<evidence type="ECO:0000256" key="4">
    <source>
        <dbReference type="ARBA" id="ARBA00023316"/>
    </source>
</evidence>
<dbReference type="GO" id="GO:0071555">
    <property type="term" value="P:cell wall organization"/>
    <property type="evidence" value="ECO:0007669"/>
    <property type="project" value="UniProtKB-KW"/>
</dbReference>
<keyword evidence="3" id="KW-0378">Hydrolase</keyword>
<comment type="catalytic activity">
    <reaction evidence="1">
        <text>Hydrolyzes the link between N-acetylmuramoyl residues and L-amino acid residues in certain cell-wall glycopeptides.</text>
        <dbReference type="EC" id="3.5.1.28"/>
    </reaction>
</comment>
<dbReference type="Pfam" id="PF01510">
    <property type="entry name" value="Amidase_2"/>
    <property type="match status" value="1"/>
</dbReference>
<evidence type="ECO:0000256" key="3">
    <source>
        <dbReference type="ARBA" id="ARBA00022801"/>
    </source>
</evidence>
<dbReference type="GO" id="GO:0009253">
    <property type="term" value="P:peptidoglycan catabolic process"/>
    <property type="evidence" value="ECO:0007669"/>
    <property type="project" value="InterPro"/>
</dbReference>
<name>A0A1C6TNS7_9ACTN</name>